<dbReference type="EMBL" id="OBMQ01000008">
    <property type="protein sequence ID" value="SOC15108.1"/>
    <property type="molecule type" value="Genomic_DNA"/>
</dbReference>
<proteinExistence type="predicted"/>
<evidence type="ECO:0000313" key="1">
    <source>
        <dbReference type="EMBL" id="SOC15108.1"/>
    </source>
</evidence>
<sequence length="63" mass="7382">MAIRKNDNYTVLDCGLLNDARWSWKAKSILAYMLTMLVDWDFYVEELVKHGSDGEKHYRSGVK</sequence>
<keyword evidence="2" id="KW-1185">Reference proteome</keyword>
<name>A0A285T1H3_9BACL</name>
<reference evidence="2" key="1">
    <citation type="submission" date="2017-08" db="EMBL/GenBank/DDBJ databases">
        <authorList>
            <person name="Varghese N."/>
            <person name="Submissions S."/>
        </authorList>
    </citation>
    <scope>NUCLEOTIDE SEQUENCE [LARGE SCALE GENOMIC DNA]</scope>
    <source>
        <strain evidence="2">JC22</strain>
    </source>
</reference>
<dbReference type="OrthoDB" id="9803733at2"/>
<protein>
    <submittedName>
        <fullName evidence="1">Uncharacterized protein</fullName>
    </submittedName>
</protein>
<accession>A0A285T1H3</accession>
<evidence type="ECO:0000313" key="2">
    <source>
        <dbReference type="Proteomes" id="UP000219636"/>
    </source>
</evidence>
<dbReference type="RefSeq" id="WP_097073978.1">
    <property type="nucleotide sequence ID" value="NZ_OBMQ01000008.1"/>
</dbReference>
<dbReference type="AlphaFoldDB" id="A0A285T1H3"/>
<organism evidence="1 2">
    <name type="scientific">Ureibacillus xyleni</name>
    <dbReference type="NCBI Taxonomy" id="614648"/>
    <lineage>
        <taxon>Bacteria</taxon>
        <taxon>Bacillati</taxon>
        <taxon>Bacillota</taxon>
        <taxon>Bacilli</taxon>
        <taxon>Bacillales</taxon>
        <taxon>Caryophanaceae</taxon>
        <taxon>Ureibacillus</taxon>
    </lineage>
</organism>
<gene>
    <name evidence="1" type="ORF">SAMN05880501_10836</name>
</gene>
<dbReference type="Proteomes" id="UP000219636">
    <property type="component" value="Unassembled WGS sequence"/>
</dbReference>